<feature type="domain" description="Protein FecR C-terminal" evidence="3">
    <location>
        <begin position="249"/>
        <end position="318"/>
    </location>
</feature>
<proteinExistence type="predicted"/>
<dbReference type="Proteomes" id="UP000256373">
    <property type="component" value="Unassembled WGS sequence"/>
</dbReference>
<dbReference type="PIRSF" id="PIRSF018266">
    <property type="entry name" value="FecR"/>
    <property type="match status" value="1"/>
</dbReference>
<sequence>MEEKQFLEILVKRYINNNLRQDEMEAFFHLLKQGKLDEILERNLRDEKYDQVPKVIKHKPRHFSGLTSNTFKIAAGLLMIIGIGVFALLNRFALSEFVYESSLVSVSTGKNQKKKIKLSDGSLLWLNESTSVKYPASFEPDARKVILVEGEVYFDIKRDEKRPFLVSAAGTTTKVLGTAFNIRSYSHLQNVQVTVTRGKVAVEKSVCNDTRKITKVLLPNEQVSVDLKTREIKKVAVNSANSVAWTAGKLLFDNESLGNILAVIENKFDVHVSLSDESVREYRASAEFVYSDSLDHILELLTMANSLNYKIEDNKVTISKKRKSVNNMPM</sequence>
<dbReference type="InterPro" id="IPR006860">
    <property type="entry name" value="FecR"/>
</dbReference>
<organism evidence="4 5">
    <name type="scientific">Dyadobacter luteus</name>
    <dbReference type="NCBI Taxonomy" id="2259619"/>
    <lineage>
        <taxon>Bacteria</taxon>
        <taxon>Pseudomonadati</taxon>
        <taxon>Bacteroidota</taxon>
        <taxon>Cytophagia</taxon>
        <taxon>Cytophagales</taxon>
        <taxon>Spirosomataceae</taxon>
        <taxon>Dyadobacter</taxon>
    </lineage>
</organism>
<dbReference type="OrthoDB" id="642683at2"/>
<reference evidence="4 5" key="1">
    <citation type="submission" date="2018-07" db="EMBL/GenBank/DDBJ databases">
        <title>Dyadobacter roseus sp. nov., isolated from rose rhizosphere soil.</title>
        <authorList>
            <person name="Chen L."/>
        </authorList>
    </citation>
    <scope>NUCLEOTIDE SEQUENCE [LARGE SCALE GENOMIC DNA]</scope>
    <source>
        <strain evidence="4 5">RS19</strain>
    </source>
</reference>
<dbReference type="RefSeq" id="WP_115829939.1">
    <property type="nucleotide sequence ID" value="NZ_QNUL01000004.1"/>
</dbReference>
<dbReference type="PANTHER" id="PTHR30273:SF2">
    <property type="entry name" value="PROTEIN FECR"/>
    <property type="match status" value="1"/>
</dbReference>
<feature type="transmembrane region" description="Helical" evidence="1">
    <location>
        <begin position="70"/>
        <end position="89"/>
    </location>
</feature>
<protein>
    <recommendedName>
        <fullName evidence="6">Iron dicitrate transport regulator FecR</fullName>
    </recommendedName>
</protein>
<keyword evidence="5" id="KW-1185">Reference proteome</keyword>
<evidence type="ECO:0008006" key="6">
    <source>
        <dbReference type="Google" id="ProtNLM"/>
    </source>
</evidence>
<keyword evidence="1" id="KW-1133">Transmembrane helix</keyword>
<evidence type="ECO:0000313" key="4">
    <source>
        <dbReference type="EMBL" id="REA62642.1"/>
    </source>
</evidence>
<dbReference type="Pfam" id="PF16344">
    <property type="entry name" value="FecR_C"/>
    <property type="match status" value="1"/>
</dbReference>
<keyword evidence="1" id="KW-0472">Membrane</keyword>
<dbReference type="PANTHER" id="PTHR30273">
    <property type="entry name" value="PERIPLASMIC SIGNAL SENSOR AND SIGMA FACTOR ACTIVATOR FECR-RELATED"/>
    <property type="match status" value="1"/>
</dbReference>
<dbReference type="GO" id="GO:0016989">
    <property type="term" value="F:sigma factor antagonist activity"/>
    <property type="evidence" value="ECO:0007669"/>
    <property type="project" value="TreeGrafter"/>
</dbReference>
<dbReference type="Gene3D" id="3.55.50.30">
    <property type="match status" value="1"/>
</dbReference>
<dbReference type="InterPro" id="IPR032508">
    <property type="entry name" value="FecR_C"/>
</dbReference>
<keyword evidence="1" id="KW-0812">Transmembrane</keyword>
<gene>
    <name evidence="4" type="ORF">DSL64_06870</name>
</gene>
<evidence type="ECO:0000256" key="1">
    <source>
        <dbReference type="SAM" id="Phobius"/>
    </source>
</evidence>
<accession>A0A3D8YDS5</accession>
<dbReference type="Pfam" id="PF04773">
    <property type="entry name" value="FecR"/>
    <property type="match status" value="1"/>
</dbReference>
<dbReference type="AlphaFoldDB" id="A0A3D8YDS5"/>
<evidence type="ECO:0000313" key="5">
    <source>
        <dbReference type="Proteomes" id="UP000256373"/>
    </source>
</evidence>
<dbReference type="InterPro" id="IPR012373">
    <property type="entry name" value="Ferrdict_sens_TM"/>
</dbReference>
<name>A0A3D8YDS5_9BACT</name>
<feature type="domain" description="FecR protein" evidence="2">
    <location>
        <begin position="106"/>
        <end position="200"/>
    </location>
</feature>
<evidence type="ECO:0000259" key="2">
    <source>
        <dbReference type="Pfam" id="PF04773"/>
    </source>
</evidence>
<dbReference type="EMBL" id="QNUL01000004">
    <property type="protein sequence ID" value="REA62642.1"/>
    <property type="molecule type" value="Genomic_DNA"/>
</dbReference>
<comment type="caution">
    <text evidence="4">The sequence shown here is derived from an EMBL/GenBank/DDBJ whole genome shotgun (WGS) entry which is preliminary data.</text>
</comment>
<evidence type="ECO:0000259" key="3">
    <source>
        <dbReference type="Pfam" id="PF16344"/>
    </source>
</evidence>
<dbReference type="Gene3D" id="2.60.120.1440">
    <property type="match status" value="1"/>
</dbReference>